<protein>
    <recommendedName>
        <fullName evidence="1">J domain-containing protein</fullName>
    </recommendedName>
</protein>
<dbReference type="CDD" id="cd06257">
    <property type="entry name" value="DnaJ"/>
    <property type="match status" value="1"/>
</dbReference>
<feature type="domain" description="J" evidence="1">
    <location>
        <begin position="7"/>
        <end position="70"/>
    </location>
</feature>
<evidence type="ECO:0000259" key="1">
    <source>
        <dbReference type="PROSITE" id="PS50076"/>
    </source>
</evidence>
<dbReference type="PRINTS" id="PR00625">
    <property type="entry name" value="JDOMAIN"/>
</dbReference>
<dbReference type="InterPro" id="IPR018253">
    <property type="entry name" value="DnaJ_domain_CS"/>
</dbReference>
<organism evidence="2">
    <name type="scientific">hydrothermal vent metagenome</name>
    <dbReference type="NCBI Taxonomy" id="652676"/>
    <lineage>
        <taxon>unclassified sequences</taxon>
        <taxon>metagenomes</taxon>
        <taxon>ecological metagenomes</taxon>
    </lineage>
</organism>
<dbReference type="InterPro" id="IPR052276">
    <property type="entry name" value="Diphthamide-biosynth_chaperone"/>
</dbReference>
<dbReference type="PROSITE" id="PS00636">
    <property type="entry name" value="DNAJ_1"/>
    <property type="match status" value="1"/>
</dbReference>
<reference evidence="2" key="1">
    <citation type="submission" date="2018-06" db="EMBL/GenBank/DDBJ databases">
        <authorList>
            <person name="Zhirakovskaya E."/>
        </authorList>
    </citation>
    <scope>NUCLEOTIDE SEQUENCE</scope>
</reference>
<accession>A0A3B1CDP1</accession>
<proteinExistence type="predicted"/>
<dbReference type="SMART" id="SM00271">
    <property type="entry name" value="DnaJ"/>
    <property type="match status" value="1"/>
</dbReference>
<evidence type="ECO:0000313" key="2">
    <source>
        <dbReference type="EMBL" id="VAX24691.1"/>
    </source>
</evidence>
<gene>
    <name evidence="2" type="ORF">MNBD_NITROSPINAE02-2031</name>
</gene>
<dbReference type="SUPFAM" id="SSF46565">
    <property type="entry name" value="Chaperone J-domain"/>
    <property type="match status" value="1"/>
</dbReference>
<name>A0A3B1CDP1_9ZZZZ</name>
<dbReference type="PROSITE" id="PS50076">
    <property type="entry name" value="DNAJ_2"/>
    <property type="match status" value="1"/>
</dbReference>
<dbReference type="EMBL" id="UOGE01000096">
    <property type="protein sequence ID" value="VAX24691.1"/>
    <property type="molecule type" value="Genomic_DNA"/>
</dbReference>
<dbReference type="Gene3D" id="1.10.287.110">
    <property type="entry name" value="DnaJ domain"/>
    <property type="match status" value="1"/>
</dbReference>
<dbReference type="PANTHER" id="PTHR44240">
    <property type="entry name" value="DNAJ DOMAIN (PROKARYOTIC HEAT SHOCK PROTEIN)-RELATED"/>
    <property type="match status" value="1"/>
</dbReference>
<dbReference type="InterPro" id="IPR001623">
    <property type="entry name" value="DnaJ_domain"/>
</dbReference>
<dbReference type="InterPro" id="IPR036869">
    <property type="entry name" value="J_dom_sf"/>
</dbReference>
<dbReference type="AlphaFoldDB" id="A0A3B1CDP1"/>
<dbReference type="PANTHER" id="PTHR44240:SF10">
    <property type="entry name" value="J DOMAIN-CONTAINING PROTEIN"/>
    <property type="match status" value="1"/>
</dbReference>
<sequence length="153" mass="17758">MSDKFKNYYSILNLPLKATEAEIKRAYKQLAFQYHPDRAGVYSISSFHDVKEAYETLIDRKSKGDYDLKLSRLMAQLNRAKSKRPIRHNLAFVANFIGKKKPRFHKTWTAPLKVTIARDRCPVCKGYGVKIDVFNLLVFCKTCFGTGRRKEAF</sequence>
<dbReference type="Pfam" id="PF00226">
    <property type="entry name" value="DnaJ"/>
    <property type="match status" value="1"/>
</dbReference>